<sequence>MNDELISKKDLLELTGISYGQLYRWKRKNLIPEEWFVRKSTFTGQETFFPREQMLSRIKKIQNMKDDLSLDDIADLLSPDQTSFSISKEEILKQEIVSKYSLVQYAAIFPEREELSFYELIYLHVLDSLLVSGDIHVDEGRMAIEFLREHTQLIKQGKSRLILLRKMGVSSCLLLTNTESVYADKKTNIVFDAALDSLAEALKIKIQGK</sequence>
<keyword evidence="1" id="KW-0238">DNA-binding</keyword>
<evidence type="ECO:0000313" key="2">
    <source>
        <dbReference type="Proteomes" id="UP000823486"/>
    </source>
</evidence>
<name>A0ABS2QJX6_9BACI</name>
<gene>
    <name evidence="1" type="ORF">JOC77_002842</name>
</gene>
<keyword evidence="2" id="KW-1185">Reference proteome</keyword>
<dbReference type="Proteomes" id="UP000823486">
    <property type="component" value="Unassembled WGS sequence"/>
</dbReference>
<protein>
    <submittedName>
        <fullName evidence="1">DNA-binding transcriptional MerR regulator</fullName>
    </submittedName>
</protein>
<proteinExistence type="predicted"/>
<comment type="caution">
    <text evidence="1">The sequence shown here is derived from an EMBL/GenBank/DDBJ whole genome shotgun (WGS) entry which is preliminary data.</text>
</comment>
<accession>A0ABS2QJX6</accession>
<dbReference type="GO" id="GO:0003677">
    <property type="term" value="F:DNA binding"/>
    <property type="evidence" value="ECO:0007669"/>
    <property type="project" value="UniProtKB-KW"/>
</dbReference>
<organism evidence="1 2">
    <name type="scientific">Peribacillus deserti</name>
    <dbReference type="NCBI Taxonomy" id="673318"/>
    <lineage>
        <taxon>Bacteria</taxon>
        <taxon>Bacillati</taxon>
        <taxon>Bacillota</taxon>
        <taxon>Bacilli</taxon>
        <taxon>Bacillales</taxon>
        <taxon>Bacillaceae</taxon>
        <taxon>Peribacillus</taxon>
    </lineage>
</organism>
<dbReference type="Pfam" id="PF13171">
    <property type="entry name" value="DUF4004"/>
    <property type="match status" value="1"/>
</dbReference>
<dbReference type="RefSeq" id="WP_204544110.1">
    <property type="nucleotide sequence ID" value="NZ_JAFBFI010000012.1"/>
</dbReference>
<reference evidence="1 2" key="1">
    <citation type="submission" date="2021-01" db="EMBL/GenBank/DDBJ databases">
        <title>Genomic Encyclopedia of Type Strains, Phase IV (KMG-IV): sequencing the most valuable type-strain genomes for metagenomic binning, comparative biology and taxonomic classification.</title>
        <authorList>
            <person name="Goeker M."/>
        </authorList>
    </citation>
    <scope>NUCLEOTIDE SEQUENCE [LARGE SCALE GENOMIC DNA]</scope>
    <source>
        <strain evidence="1 2">DSM 105482</strain>
    </source>
</reference>
<evidence type="ECO:0000313" key="1">
    <source>
        <dbReference type="EMBL" id="MBM7693402.1"/>
    </source>
</evidence>
<dbReference type="EMBL" id="JAFBFI010000012">
    <property type="protein sequence ID" value="MBM7693402.1"/>
    <property type="molecule type" value="Genomic_DNA"/>
</dbReference>
<dbReference type="InterPro" id="IPR025063">
    <property type="entry name" value="DUF4004"/>
</dbReference>